<evidence type="ECO:0000313" key="2">
    <source>
        <dbReference type="Proteomes" id="UP001589562"/>
    </source>
</evidence>
<sequence length="129" mass="15174">MATINRFEDLEIWKEARRLAKEIHLIAVDTELRSDLRFKNQIKDSSGSVMDNIAEGFERDGNLEFRQFLSIAKGSAGETRSQLYRVFDFEYISEEKFEALKKDYENLSGKIKNFITYLNKKDFKGNKFQ</sequence>
<name>A0ABV5HBH6_9FLAO</name>
<comment type="caution">
    <text evidence="1">The sequence shown here is derived from an EMBL/GenBank/DDBJ whole genome shotgun (WGS) entry which is preliminary data.</text>
</comment>
<reference evidence="1 2" key="1">
    <citation type="submission" date="2024-09" db="EMBL/GenBank/DDBJ databases">
        <authorList>
            <person name="Sun Q."/>
            <person name="Mori K."/>
        </authorList>
    </citation>
    <scope>NUCLEOTIDE SEQUENCE [LARGE SCALE GENOMIC DNA]</scope>
    <source>
        <strain evidence="1 2">CECT 8365</strain>
    </source>
</reference>
<dbReference type="RefSeq" id="WP_278011824.1">
    <property type="nucleotide sequence ID" value="NZ_CP121112.1"/>
</dbReference>
<dbReference type="SUPFAM" id="SSF158446">
    <property type="entry name" value="IVS-encoded protein-like"/>
    <property type="match status" value="1"/>
</dbReference>
<dbReference type="PANTHER" id="PTHR38471:SF2">
    <property type="entry name" value="FOUR HELIX BUNDLE PROTEIN"/>
    <property type="match status" value="1"/>
</dbReference>
<proteinExistence type="predicted"/>
<dbReference type="InterPro" id="IPR036583">
    <property type="entry name" value="23S_rRNA_IVS_sf"/>
</dbReference>
<dbReference type="EMBL" id="JBHMFE010000014">
    <property type="protein sequence ID" value="MFB9109253.1"/>
    <property type="molecule type" value="Genomic_DNA"/>
</dbReference>
<keyword evidence="2" id="KW-1185">Reference proteome</keyword>
<protein>
    <submittedName>
        <fullName evidence="1">Four helix bundle protein</fullName>
    </submittedName>
</protein>
<dbReference type="Gene3D" id="1.20.1440.60">
    <property type="entry name" value="23S rRNA-intervening sequence"/>
    <property type="match status" value="1"/>
</dbReference>
<accession>A0ABV5HBH6</accession>
<dbReference type="NCBIfam" id="TIGR02436">
    <property type="entry name" value="four helix bundle protein"/>
    <property type="match status" value="1"/>
</dbReference>
<dbReference type="Proteomes" id="UP001589562">
    <property type="component" value="Unassembled WGS sequence"/>
</dbReference>
<dbReference type="InterPro" id="IPR012657">
    <property type="entry name" value="23S_rRNA-intervening_sequence"/>
</dbReference>
<dbReference type="CDD" id="cd16377">
    <property type="entry name" value="23S_rRNA_IVP_like"/>
    <property type="match status" value="1"/>
</dbReference>
<gene>
    <name evidence="1" type="ORF">ACFFVK_11750</name>
</gene>
<dbReference type="Pfam" id="PF05635">
    <property type="entry name" value="23S_rRNA_IVP"/>
    <property type="match status" value="1"/>
</dbReference>
<dbReference type="PANTHER" id="PTHR38471">
    <property type="entry name" value="FOUR HELIX BUNDLE PROTEIN"/>
    <property type="match status" value="1"/>
</dbReference>
<organism evidence="1 2">
    <name type="scientific">Flavobacterium gyeonganense</name>
    <dbReference type="NCBI Taxonomy" id="1310418"/>
    <lineage>
        <taxon>Bacteria</taxon>
        <taxon>Pseudomonadati</taxon>
        <taxon>Bacteroidota</taxon>
        <taxon>Flavobacteriia</taxon>
        <taxon>Flavobacteriales</taxon>
        <taxon>Flavobacteriaceae</taxon>
        <taxon>Flavobacterium</taxon>
    </lineage>
</organism>
<evidence type="ECO:0000313" key="1">
    <source>
        <dbReference type="EMBL" id="MFB9109253.1"/>
    </source>
</evidence>